<dbReference type="PROSITE" id="PS01094">
    <property type="entry name" value="UPF0076"/>
    <property type="match status" value="1"/>
</dbReference>
<dbReference type="GO" id="GO:0005829">
    <property type="term" value="C:cytosol"/>
    <property type="evidence" value="ECO:0007669"/>
    <property type="project" value="TreeGrafter"/>
</dbReference>
<dbReference type="GO" id="GO:0005739">
    <property type="term" value="C:mitochondrion"/>
    <property type="evidence" value="ECO:0007669"/>
    <property type="project" value="TreeGrafter"/>
</dbReference>
<accession>A0A9P8AKD3</accession>
<dbReference type="InterPro" id="IPR006175">
    <property type="entry name" value="YjgF/YER057c/UK114"/>
</dbReference>
<proteinExistence type="inferred from homology"/>
<dbReference type="PANTHER" id="PTHR11803">
    <property type="entry name" value="2-IMINOBUTANOATE/2-IMINOPROPANOATE DEAMINASE RIDA"/>
    <property type="match status" value="1"/>
</dbReference>
<evidence type="ECO:0000313" key="3">
    <source>
        <dbReference type="Proteomes" id="UP000790833"/>
    </source>
</evidence>
<protein>
    <submittedName>
        <fullName evidence="2">Protein mmf1, mitochondrial</fullName>
    </submittedName>
</protein>
<dbReference type="SUPFAM" id="SSF55298">
    <property type="entry name" value="YjgF-like"/>
    <property type="match status" value="1"/>
</dbReference>
<keyword evidence="3" id="KW-1185">Reference proteome</keyword>
<dbReference type="CDD" id="cd00448">
    <property type="entry name" value="YjgF_YER057c_UK114_family"/>
    <property type="match status" value="1"/>
</dbReference>
<evidence type="ECO:0000256" key="1">
    <source>
        <dbReference type="ARBA" id="ARBA00010552"/>
    </source>
</evidence>
<comment type="similarity">
    <text evidence="1">Belongs to the RutC family.</text>
</comment>
<dbReference type="GeneID" id="66115541"/>
<dbReference type="Pfam" id="PF01042">
    <property type="entry name" value="Ribonuc_L-PSP"/>
    <property type="match status" value="1"/>
</dbReference>
<dbReference type="OrthoDB" id="309640at2759"/>
<dbReference type="EMBL" id="JAHMUF010000002">
    <property type="protein sequence ID" value="KAG7195782.1"/>
    <property type="molecule type" value="Genomic_DNA"/>
</dbReference>
<dbReference type="GO" id="GO:0019239">
    <property type="term" value="F:deaminase activity"/>
    <property type="evidence" value="ECO:0007669"/>
    <property type="project" value="TreeGrafter"/>
</dbReference>
<sequence length="162" mass="17766">MTNLTLYYQSSLMQGRNSLVRTLISAKRMSSTITPTANAPPPAASYSQAVKVNGFIYVSGQIPYTPQNKPLPGNPTIAEQAEQVLQNVANILEASNSSMKHIVKANIFLTDMKTQFGEFNLVYAKYFSEHKPARSCVAVKELPLGVALEMEVVAIEKDKSNL</sequence>
<organism evidence="2 3">
    <name type="scientific">Scheffersomyces spartinae</name>
    <dbReference type="NCBI Taxonomy" id="45513"/>
    <lineage>
        <taxon>Eukaryota</taxon>
        <taxon>Fungi</taxon>
        <taxon>Dikarya</taxon>
        <taxon>Ascomycota</taxon>
        <taxon>Saccharomycotina</taxon>
        <taxon>Pichiomycetes</taxon>
        <taxon>Debaryomycetaceae</taxon>
        <taxon>Scheffersomyces</taxon>
    </lineage>
</organism>
<dbReference type="AlphaFoldDB" id="A0A9P8AKD3"/>
<name>A0A9P8AKD3_9ASCO</name>
<dbReference type="Gene3D" id="3.30.1330.40">
    <property type="entry name" value="RutC-like"/>
    <property type="match status" value="1"/>
</dbReference>
<dbReference type="NCBIfam" id="TIGR00004">
    <property type="entry name" value="Rid family detoxifying hydrolase"/>
    <property type="match status" value="1"/>
</dbReference>
<dbReference type="InterPro" id="IPR006056">
    <property type="entry name" value="RidA"/>
</dbReference>
<dbReference type="InterPro" id="IPR035959">
    <property type="entry name" value="RutC-like_sf"/>
</dbReference>
<evidence type="ECO:0000313" key="2">
    <source>
        <dbReference type="EMBL" id="KAG7195782.1"/>
    </source>
</evidence>
<dbReference type="InterPro" id="IPR019897">
    <property type="entry name" value="RidA_CS"/>
</dbReference>
<dbReference type="Proteomes" id="UP000790833">
    <property type="component" value="Unassembled WGS sequence"/>
</dbReference>
<reference evidence="2" key="1">
    <citation type="submission" date="2021-03" db="EMBL/GenBank/DDBJ databases">
        <authorList>
            <person name="Palmer J.M."/>
        </authorList>
    </citation>
    <scope>NUCLEOTIDE SEQUENCE</scope>
    <source>
        <strain evidence="2">ARV_011</strain>
    </source>
</reference>
<dbReference type="FunFam" id="3.30.1330.40:FF:000001">
    <property type="entry name" value="L-PSP family endoribonuclease"/>
    <property type="match status" value="1"/>
</dbReference>
<dbReference type="RefSeq" id="XP_043051327.1">
    <property type="nucleotide sequence ID" value="XM_043192939.1"/>
</dbReference>
<gene>
    <name evidence="2" type="primary">MMF1</name>
    <name evidence="2" type="ORF">KQ657_002167</name>
</gene>
<comment type="caution">
    <text evidence="2">The sequence shown here is derived from an EMBL/GenBank/DDBJ whole genome shotgun (WGS) entry which is preliminary data.</text>
</comment>
<dbReference type="PANTHER" id="PTHR11803:SF58">
    <property type="entry name" value="PROTEIN HMF1-RELATED"/>
    <property type="match status" value="1"/>
</dbReference>